<evidence type="ECO:0000256" key="4">
    <source>
        <dbReference type="ARBA" id="ARBA00022793"/>
    </source>
</evidence>
<dbReference type="Proteomes" id="UP000000390">
    <property type="component" value="Chromosome"/>
</dbReference>
<evidence type="ECO:0000313" key="8">
    <source>
        <dbReference type="EMBL" id="ADJ14304.1"/>
    </source>
</evidence>
<evidence type="ECO:0000256" key="2">
    <source>
        <dbReference type="ARBA" id="ARBA00007412"/>
    </source>
</evidence>
<dbReference type="RefSeq" id="WP_008414346.1">
    <property type="nucleotide sequence ID" value="NC_014297.1"/>
</dbReference>
<evidence type="ECO:0000256" key="1">
    <source>
        <dbReference type="ARBA" id="ARBA00001928"/>
    </source>
</evidence>
<accession>D8J8W9</accession>
<evidence type="ECO:0000313" key="9">
    <source>
        <dbReference type="EMBL" id="ELY40567.1"/>
    </source>
</evidence>
<dbReference type="GO" id="GO:0006527">
    <property type="term" value="P:L-arginine catabolic process"/>
    <property type="evidence" value="ECO:0007669"/>
    <property type="project" value="InterPro"/>
</dbReference>
<dbReference type="EMBL" id="AOHV01000009">
    <property type="protein sequence ID" value="ELY40567.1"/>
    <property type="molecule type" value="Genomic_DNA"/>
</dbReference>
<dbReference type="InterPro" id="IPR016104">
    <property type="entry name" value="Pyr-dep_his/arg-deCO2ase"/>
</dbReference>
<dbReference type="InterPro" id="IPR016105">
    <property type="entry name" value="Pyr-dep_his/arg-deCO2ase_sand"/>
</dbReference>
<evidence type="ECO:0000313" key="11">
    <source>
        <dbReference type="Proteomes" id="UP000011645"/>
    </source>
</evidence>
<dbReference type="Proteomes" id="UP000011645">
    <property type="component" value="Unassembled WGS sequence"/>
</dbReference>
<evidence type="ECO:0000313" key="10">
    <source>
        <dbReference type="Proteomes" id="UP000000390"/>
    </source>
</evidence>
<keyword evidence="5" id="KW-0456">Lyase</keyword>
<evidence type="ECO:0000256" key="7">
    <source>
        <dbReference type="ARBA" id="ARBA00049309"/>
    </source>
</evidence>
<dbReference type="OrthoDB" id="30748at2157"/>
<dbReference type="GeneID" id="9418715"/>
<keyword evidence="6" id="KW-0670">Pyruvate</keyword>
<evidence type="ECO:0000256" key="3">
    <source>
        <dbReference type="ARBA" id="ARBA00012426"/>
    </source>
</evidence>
<organism evidence="8 10">
    <name type="scientific">Halalkalicoccus jeotgali (strain DSM 18796 / CECT 7217 / JCM 14584 / KCTC 4019 / B3)</name>
    <dbReference type="NCBI Taxonomy" id="795797"/>
    <lineage>
        <taxon>Archaea</taxon>
        <taxon>Methanobacteriati</taxon>
        <taxon>Methanobacteriota</taxon>
        <taxon>Stenosarchaea group</taxon>
        <taxon>Halobacteria</taxon>
        <taxon>Halobacteriales</taxon>
        <taxon>Halococcaceae</taxon>
        <taxon>Halalkalicoccus</taxon>
    </lineage>
</organism>
<dbReference type="EMBL" id="CP002062">
    <property type="protein sequence ID" value="ADJ14304.1"/>
    <property type="molecule type" value="Genomic_DNA"/>
</dbReference>
<evidence type="ECO:0000256" key="6">
    <source>
        <dbReference type="ARBA" id="ARBA00023317"/>
    </source>
</evidence>
<dbReference type="GO" id="GO:0008792">
    <property type="term" value="F:arginine decarboxylase activity"/>
    <property type="evidence" value="ECO:0007669"/>
    <property type="project" value="UniProtKB-EC"/>
</dbReference>
<protein>
    <recommendedName>
        <fullName evidence="3">arginine decarboxylase</fullName>
        <ecNumber evidence="3">4.1.1.19</ecNumber>
    </recommendedName>
</protein>
<dbReference type="eggNOG" id="arCOG04490">
    <property type="taxonomic scope" value="Archaea"/>
</dbReference>
<dbReference type="AlphaFoldDB" id="D8J8W9"/>
<keyword evidence="4" id="KW-0210">Decarboxylase</keyword>
<dbReference type="SFLD" id="SFLDG01170">
    <property type="entry name" value="Pyruvoyl-dependent_arginine_de"/>
    <property type="match status" value="1"/>
</dbReference>
<dbReference type="HOGENOM" id="CLU_134253_0_0_2"/>
<reference evidence="8 10" key="1">
    <citation type="journal article" date="2010" name="J. Bacteriol.">
        <title>Complete genome sequence of Halalkalicoccus jeotgali B3(T), an extremely halophilic archaeon.</title>
        <authorList>
            <person name="Roh S.W."/>
            <person name="Nam Y.D."/>
            <person name="Nam S.H."/>
            <person name="Choi S.H."/>
            <person name="Park H.S."/>
            <person name="Bae J.W."/>
        </authorList>
    </citation>
    <scope>NUCLEOTIDE SEQUENCE [LARGE SCALE GENOMIC DNA]</scope>
    <source>
        <strain evidence="8">B3</strain>
        <strain evidence="10">DSM 18796 / CECT 7217 / JCM 14584 / KCTC 4019 / B3</strain>
    </source>
</reference>
<reference evidence="9 11" key="2">
    <citation type="journal article" date="2014" name="PLoS Genet.">
        <title>Phylogenetically driven sequencing of extremely halophilic archaea reveals strategies for static and dynamic osmo-response.</title>
        <authorList>
            <person name="Becker E.A."/>
            <person name="Seitzer P.M."/>
            <person name="Tritt A."/>
            <person name="Larsen D."/>
            <person name="Krusor M."/>
            <person name="Yao A.I."/>
            <person name="Wu D."/>
            <person name="Madern D."/>
            <person name="Eisen J.A."/>
            <person name="Darling A.E."/>
            <person name="Facciotti M.T."/>
        </authorList>
    </citation>
    <scope>NUCLEOTIDE SEQUENCE [LARGE SCALE GENOMIC DNA]</scope>
    <source>
        <strain evidence="9">B3</strain>
        <strain evidence="11">DSM 18796 / CECT 7217 / JCM 14584 / KCTC 4019 / B3</strain>
    </source>
</reference>
<dbReference type="SUPFAM" id="SSF56271">
    <property type="entry name" value="Pyruvoyl-dependent histidine and arginine decarboxylases"/>
    <property type="match status" value="1"/>
</dbReference>
<evidence type="ECO:0000256" key="5">
    <source>
        <dbReference type="ARBA" id="ARBA00023239"/>
    </source>
</evidence>
<dbReference type="EC" id="4.1.1.19" evidence="3"/>
<dbReference type="Gene3D" id="3.50.20.10">
    <property type="entry name" value="Pyruvoyl-Dependent Histidine Decarboxylase, subunit B"/>
    <property type="match status" value="1"/>
</dbReference>
<dbReference type="PANTHER" id="PTHR40438">
    <property type="entry name" value="PYRUVOYL-DEPENDENT ARGININE DECARBOXYLASE"/>
    <property type="match status" value="1"/>
</dbReference>
<sequence length="155" mass="16252">MEIRIVRGSAIAPTEMASYDAALAEANVHNYNLTHVSSVIPADASVEFVGRAPDLGPVGDELTVVEARATSATRPVSAALAWTRSDGGPGLFYEAAGEETPERVRSRVKRGIAAGMDLREWSFGDVETAVSCADPDDGFATAVVLAVYGSGRAIR</sequence>
<dbReference type="PANTHER" id="PTHR40438:SF1">
    <property type="entry name" value="PYRUVOYL-DEPENDENT ARGININE DECARBOXYLASE"/>
    <property type="match status" value="1"/>
</dbReference>
<comment type="similarity">
    <text evidence="2">Belongs to the PdaD family.</text>
</comment>
<dbReference type="KEGG" id="hje:HacjB3_04565"/>
<dbReference type="SFLD" id="SFLDS00055">
    <property type="entry name" value="Pyruvoyl-Dependent_Histidine/A"/>
    <property type="match status" value="1"/>
</dbReference>
<comment type="cofactor">
    <cofactor evidence="1">
        <name>pyruvate</name>
        <dbReference type="ChEBI" id="CHEBI:15361"/>
    </cofactor>
</comment>
<dbReference type="InterPro" id="IPR002724">
    <property type="entry name" value="Pyruvoyl-dep_arg_deCO2ase"/>
</dbReference>
<keyword evidence="11" id="KW-1185">Reference proteome</keyword>
<dbReference type="Pfam" id="PF01862">
    <property type="entry name" value="PvlArgDC"/>
    <property type="match status" value="1"/>
</dbReference>
<name>D8J8W9_HALJB</name>
<dbReference type="PATRIC" id="fig|795797.18.peg.919"/>
<gene>
    <name evidence="8" type="ordered locus">HacjB3_04565</name>
    <name evidence="9" type="ORF">C497_02932</name>
</gene>
<dbReference type="STRING" id="795797.HacjB3_04565"/>
<proteinExistence type="inferred from homology"/>
<comment type="catalytic activity">
    <reaction evidence="7">
        <text>L-arginine + H(+) = agmatine + CO2</text>
        <dbReference type="Rhea" id="RHEA:17641"/>
        <dbReference type="ChEBI" id="CHEBI:15378"/>
        <dbReference type="ChEBI" id="CHEBI:16526"/>
        <dbReference type="ChEBI" id="CHEBI:32682"/>
        <dbReference type="ChEBI" id="CHEBI:58145"/>
        <dbReference type="EC" id="4.1.1.19"/>
    </reaction>
</comment>